<evidence type="ECO:0000256" key="1">
    <source>
        <dbReference type="SAM" id="MobiDB-lite"/>
    </source>
</evidence>
<dbReference type="EMBL" id="JANJYJ010000010">
    <property type="protein sequence ID" value="KAK3183903.1"/>
    <property type="molecule type" value="Genomic_DNA"/>
</dbReference>
<dbReference type="AlphaFoldDB" id="A0AAE0DRZ2"/>
<accession>A0AAE0DRZ2</accession>
<evidence type="ECO:0000313" key="3">
    <source>
        <dbReference type="Proteomes" id="UP001281410"/>
    </source>
</evidence>
<proteinExistence type="predicted"/>
<dbReference type="Proteomes" id="UP001281410">
    <property type="component" value="Unassembled WGS sequence"/>
</dbReference>
<evidence type="ECO:0000313" key="2">
    <source>
        <dbReference type="EMBL" id="KAK3183903.1"/>
    </source>
</evidence>
<dbReference type="PANTHER" id="PTHR33264:SF55">
    <property type="entry name" value="TRANSMEMBRANE PROTEIN"/>
    <property type="match status" value="1"/>
</dbReference>
<keyword evidence="3" id="KW-1185">Reference proteome</keyword>
<gene>
    <name evidence="2" type="ORF">Dsin_031189</name>
</gene>
<protein>
    <submittedName>
        <fullName evidence="2">Uncharacterized protein</fullName>
    </submittedName>
</protein>
<comment type="caution">
    <text evidence="2">The sequence shown here is derived from an EMBL/GenBank/DDBJ whole genome shotgun (WGS) entry which is preliminary data.</text>
</comment>
<dbReference type="PANTHER" id="PTHR33264">
    <property type="entry name" value="EXPRESSED PROTEIN"/>
    <property type="match status" value="1"/>
</dbReference>
<feature type="region of interest" description="Disordered" evidence="1">
    <location>
        <begin position="1"/>
        <end position="35"/>
    </location>
</feature>
<reference evidence="2" key="1">
    <citation type="journal article" date="2023" name="Plant J.">
        <title>Genome sequences and population genomics provide insights into the demographic history, inbreeding, and mutation load of two 'living fossil' tree species of Dipteronia.</title>
        <authorList>
            <person name="Feng Y."/>
            <person name="Comes H.P."/>
            <person name="Chen J."/>
            <person name="Zhu S."/>
            <person name="Lu R."/>
            <person name="Zhang X."/>
            <person name="Li P."/>
            <person name="Qiu J."/>
            <person name="Olsen K.M."/>
            <person name="Qiu Y."/>
        </authorList>
    </citation>
    <scope>NUCLEOTIDE SEQUENCE</scope>
    <source>
        <strain evidence="2">NBL</strain>
    </source>
</reference>
<organism evidence="2 3">
    <name type="scientific">Dipteronia sinensis</name>
    <dbReference type="NCBI Taxonomy" id="43782"/>
    <lineage>
        <taxon>Eukaryota</taxon>
        <taxon>Viridiplantae</taxon>
        <taxon>Streptophyta</taxon>
        <taxon>Embryophyta</taxon>
        <taxon>Tracheophyta</taxon>
        <taxon>Spermatophyta</taxon>
        <taxon>Magnoliopsida</taxon>
        <taxon>eudicotyledons</taxon>
        <taxon>Gunneridae</taxon>
        <taxon>Pentapetalae</taxon>
        <taxon>rosids</taxon>
        <taxon>malvids</taxon>
        <taxon>Sapindales</taxon>
        <taxon>Sapindaceae</taxon>
        <taxon>Hippocastanoideae</taxon>
        <taxon>Acereae</taxon>
        <taxon>Dipteronia</taxon>
    </lineage>
</organism>
<sequence length="108" mass="12433">MTKRCQPLLTAEKNSLPKSTKDEGRHHEHKKKGKKFGKVAGWTATECAAVCCCCPFMVMNLLVLAVYKVQAELCKKAWRRQRKRQRLGKRHHVGGLLMGPRNNSCWWL</sequence>
<name>A0AAE0DRZ2_9ROSI</name>